<organism evidence="2 3">
    <name type="scientific">Haliscomenobacter hydrossis (strain ATCC 27775 / DSM 1100 / LMG 10767 / O)</name>
    <dbReference type="NCBI Taxonomy" id="760192"/>
    <lineage>
        <taxon>Bacteria</taxon>
        <taxon>Pseudomonadati</taxon>
        <taxon>Bacteroidota</taxon>
        <taxon>Saprospiria</taxon>
        <taxon>Saprospirales</taxon>
        <taxon>Haliscomenobacteraceae</taxon>
        <taxon>Haliscomenobacter</taxon>
    </lineage>
</organism>
<dbReference type="EMBL" id="CP002691">
    <property type="protein sequence ID" value="AEE48965.1"/>
    <property type="molecule type" value="Genomic_DNA"/>
</dbReference>
<protein>
    <recommendedName>
        <fullName evidence="1">DinB-like domain-containing protein</fullName>
    </recommendedName>
</protein>
<sequence>MDANTLLDQYYQQTEAMLDKAVKEWQNLPPQQLNVEPMPGSWSAAQCLAHLNAYGNYYLPAIEKAIQKAQAAGSQPSPEFNSSWLGAYFTQVMQPDSKTKMKSPANAIPPTFLNPAETLAQFIDQQERMLKLIEKARTVNLNQVRIPISIAQWIRLKLGDTFGFYTAHHRRHVLQAERALGKKLEIMLT</sequence>
<name>F4KQD9_HALH1</name>
<dbReference type="eggNOG" id="COG2318">
    <property type="taxonomic scope" value="Bacteria"/>
</dbReference>
<gene>
    <name evidence="2" type="ordered locus">Halhy_1066</name>
</gene>
<dbReference type="OrthoDB" id="1524454at2"/>
<dbReference type="STRING" id="760192.Halhy_1066"/>
<proteinExistence type="predicted"/>
<accession>F4KQD9</accession>
<reference evidence="2 3" key="1">
    <citation type="journal article" date="2011" name="Stand. Genomic Sci.">
        <title>Complete genome sequence of Haliscomenobacter hydrossis type strain (O).</title>
        <authorList>
            <consortium name="US DOE Joint Genome Institute (JGI-PGF)"/>
            <person name="Daligault H."/>
            <person name="Lapidus A."/>
            <person name="Zeytun A."/>
            <person name="Nolan M."/>
            <person name="Lucas S."/>
            <person name="Del Rio T.G."/>
            <person name="Tice H."/>
            <person name="Cheng J.F."/>
            <person name="Tapia R."/>
            <person name="Han C."/>
            <person name="Goodwin L."/>
            <person name="Pitluck S."/>
            <person name="Liolios K."/>
            <person name="Pagani I."/>
            <person name="Ivanova N."/>
            <person name="Huntemann M."/>
            <person name="Mavromatis K."/>
            <person name="Mikhailova N."/>
            <person name="Pati A."/>
            <person name="Chen A."/>
            <person name="Palaniappan K."/>
            <person name="Land M."/>
            <person name="Hauser L."/>
            <person name="Brambilla E.M."/>
            <person name="Rohde M."/>
            <person name="Verbarg S."/>
            <person name="Goker M."/>
            <person name="Bristow J."/>
            <person name="Eisen J.A."/>
            <person name="Markowitz V."/>
            <person name="Hugenholtz P."/>
            <person name="Kyrpides N.C."/>
            <person name="Klenk H.P."/>
            <person name="Woyke T."/>
        </authorList>
    </citation>
    <scope>NUCLEOTIDE SEQUENCE [LARGE SCALE GENOMIC DNA]</scope>
    <source>
        <strain evidence="3">ATCC 27775 / DSM 1100 / LMG 10767 / O</strain>
    </source>
</reference>
<dbReference type="SUPFAM" id="SSF109854">
    <property type="entry name" value="DinB/YfiT-like putative metalloenzymes"/>
    <property type="match status" value="1"/>
</dbReference>
<dbReference type="HOGENOM" id="CLU_104989_0_0_10"/>
<evidence type="ECO:0000259" key="1">
    <source>
        <dbReference type="Pfam" id="PF12867"/>
    </source>
</evidence>
<evidence type="ECO:0000313" key="2">
    <source>
        <dbReference type="EMBL" id="AEE48965.1"/>
    </source>
</evidence>
<keyword evidence="3" id="KW-1185">Reference proteome</keyword>
<reference key="2">
    <citation type="submission" date="2011-04" db="EMBL/GenBank/DDBJ databases">
        <title>Complete sequence of chromosome of Haliscomenobacter hydrossis DSM 1100.</title>
        <authorList>
            <consortium name="US DOE Joint Genome Institute (JGI-PGF)"/>
            <person name="Lucas S."/>
            <person name="Han J."/>
            <person name="Lapidus A."/>
            <person name="Bruce D."/>
            <person name="Goodwin L."/>
            <person name="Pitluck S."/>
            <person name="Peters L."/>
            <person name="Kyrpides N."/>
            <person name="Mavromatis K."/>
            <person name="Ivanova N."/>
            <person name="Ovchinnikova G."/>
            <person name="Pagani I."/>
            <person name="Daligault H."/>
            <person name="Detter J.C."/>
            <person name="Han C."/>
            <person name="Land M."/>
            <person name="Hauser L."/>
            <person name="Markowitz V."/>
            <person name="Cheng J.-F."/>
            <person name="Hugenholtz P."/>
            <person name="Woyke T."/>
            <person name="Wu D."/>
            <person name="Verbarg S."/>
            <person name="Frueling A."/>
            <person name="Brambilla E."/>
            <person name="Klenk H.-P."/>
            <person name="Eisen J.A."/>
        </authorList>
    </citation>
    <scope>NUCLEOTIDE SEQUENCE</scope>
    <source>
        <strain>DSM 1100</strain>
    </source>
</reference>
<dbReference type="InterPro" id="IPR024775">
    <property type="entry name" value="DinB-like"/>
</dbReference>
<dbReference type="Gene3D" id="1.20.120.450">
    <property type="entry name" value="dinb family like domain"/>
    <property type="match status" value="1"/>
</dbReference>
<dbReference type="KEGG" id="hhy:Halhy_1066"/>
<dbReference type="Pfam" id="PF12867">
    <property type="entry name" value="DinB_2"/>
    <property type="match status" value="1"/>
</dbReference>
<dbReference type="AlphaFoldDB" id="F4KQD9"/>
<dbReference type="RefSeq" id="WP_013763520.1">
    <property type="nucleotide sequence ID" value="NC_015510.1"/>
</dbReference>
<dbReference type="Proteomes" id="UP000008461">
    <property type="component" value="Chromosome"/>
</dbReference>
<dbReference type="InterPro" id="IPR034660">
    <property type="entry name" value="DinB/YfiT-like"/>
</dbReference>
<evidence type="ECO:0000313" key="3">
    <source>
        <dbReference type="Proteomes" id="UP000008461"/>
    </source>
</evidence>
<feature type="domain" description="DinB-like" evidence="1">
    <location>
        <begin position="13"/>
        <end position="176"/>
    </location>
</feature>